<keyword evidence="1" id="KW-0812">Transmembrane</keyword>
<feature type="transmembrane region" description="Helical" evidence="1">
    <location>
        <begin position="61"/>
        <end position="91"/>
    </location>
</feature>
<keyword evidence="3" id="KW-1185">Reference proteome</keyword>
<dbReference type="AlphaFoldDB" id="A0A927EEP1"/>
<protein>
    <submittedName>
        <fullName evidence="2">Uncharacterized protein</fullName>
    </submittedName>
</protein>
<organism evidence="2 3">
    <name type="scientific">Bosea spartocytisi</name>
    <dbReference type="NCBI Taxonomy" id="2773451"/>
    <lineage>
        <taxon>Bacteria</taxon>
        <taxon>Pseudomonadati</taxon>
        <taxon>Pseudomonadota</taxon>
        <taxon>Alphaproteobacteria</taxon>
        <taxon>Hyphomicrobiales</taxon>
        <taxon>Boseaceae</taxon>
        <taxon>Bosea</taxon>
    </lineage>
</organism>
<feature type="transmembrane region" description="Helical" evidence="1">
    <location>
        <begin position="26"/>
        <end position="49"/>
    </location>
</feature>
<name>A0A927EEP1_9HYPH</name>
<keyword evidence="1" id="KW-1133">Transmembrane helix</keyword>
<reference evidence="2" key="1">
    <citation type="submission" date="2020-09" db="EMBL/GenBank/DDBJ databases">
        <title>Bosea spartocytisi sp. nov. a root nodule endophyte of Spartocytisus supranubius in the high mountain ecosystem fo the Teide National Park (Canary Islands, Spain).</title>
        <authorList>
            <person name="Pulido-Suarez L."/>
            <person name="Peix A."/>
            <person name="Igual J.M."/>
            <person name="Socas-Perez N."/>
            <person name="Velazquez E."/>
            <person name="Flores-Felix J.D."/>
            <person name="Leon-Barrios M."/>
        </authorList>
    </citation>
    <scope>NUCLEOTIDE SEQUENCE</scope>
    <source>
        <strain evidence="2">SSUT16</strain>
    </source>
</reference>
<comment type="caution">
    <text evidence="2">The sequence shown here is derived from an EMBL/GenBank/DDBJ whole genome shotgun (WGS) entry which is preliminary data.</text>
</comment>
<accession>A0A927EEP1</accession>
<dbReference type="EMBL" id="JACXWY010000042">
    <property type="protein sequence ID" value="MBD3849525.1"/>
    <property type="molecule type" value="Genomic_DNA"/>
</dbReference>
<evidence type="ECO:0000313" key="2">
    <source>
        <dbReference type="EMBL" id="MBD3849525.1"/>
    </source>
</evidence>
<dbReference type="Proteomes" id="UP000619295">
    <property type="component" value="Unassembled WGS sequence"/>
</dbReference>
<sequence length="118" mass="12822">MGQAIHPAAASTHLPAFLTGPGETDWLLVAMGILLVIVVLAIGILYLHLHVLPDRIAHNKVQLQIVCVLGLLAMFTHMHIFWIAGLLLAFVDIPDFITPLKRIVAATETIAGAKHRPQ</sequence>
<evidence type="ECO:0000313" key="3">
    <source>
        <dbReference type="Proteomes" id="UP000619295"/>
    </source>
</evidence>
<gene>
    <name evidence="2" type="ORF">IED13_27835</name>
</gene>
<dbReference type="RefSeq" id="WP_191126063.1">
    <property type="nucleotide sequence ID" value="NZ_JACXWY010000042.1"/>
</dbReference>
<keyword evidence="1" id="KW-0472">Membrane</keyword>
<proteinExistence type="predicted"/>
<evidence type="ECO:0000256" key="1">
    <source>
        <dbReference type="SAM" id="Phobius"/>
    </source>
</evidence>